<evidence type="ECO:0000313" key="7">
    <source>
        <dbReference type="Proteomes" id="UP000266183"/>
    </source>
</evidence>
<keyword evidence="7" id="KW-1185">Reference proteome</keyword>
<sequence>MKKDKIIYWISTGIIVAIMLWSAVNFAFNPEMKEAFVHLGLPNWFRLELTTAKLLGVLALVVPGTPHKIREFAYFGFGIVLLSTPVAHLSSGDSVLLEVFHTFFFITLVVSYLYYYKVSHRKFSINV</sequence>
<keyword evidence="3 5" id="KW-1133">Transmembrane helix</keyword>
<dbReference type="KEGG" id="chk:D4L85_07265"/>
<dbReference type="AlphaFoldDB" id="A0A385SHI9"/>
<dbReference type="OrthoDB" id="7960583at2"/>
<name>A0A385SHI9_9BACT</name>
<feature type="transmembrane region" description="Helical" evidence="5">
    <location>
        <begin position="44"/>
        <end position="65"/>
    </location>
</feature>
<dbReference type="RefSeq" id="WP_119753705.1">
    <property type="nucleotide sequence ID" value="NZ_CP032382.1"/>
</dbReference>
<dbReference type="GO" id="GO:0016020">
    <property type="term" value="C:membrane"/>
    <property type="evidence" value="ECO:0007669"/>
    <property type="project" value="UniProtKB-SubCell"/>
</dbReference>
<evidence type="ECO:0000256" key="4">
    <source>
        <dbReference type="ARBA" id="ARBA00023136"/>
    </source>
</evidence>
<gene>
    <name evidence="6" type="ORF">D4L85_07265</name>
</gene>
<keyword evidence="2 5" id="KW-0812">Transmembrane</keyword>
<protein>
    <submittedName>
        <fullName evidence="6">DoxX family protein</fullName>
    </submittedName>
</protein>
<reference evidence="7" key="1">
    <citation type="submission" date="2018-09" db="EMBL/GenBank/DDBJ databases">
        <title>Chryseolinea sp. KIS68-18 isolated from soil.</title>
        <authorList>
            <person name="Weon H.-Y."/>
            <person name="Kwon S.-W."/>
            <person name="Lee S.A."/>
        </authorList>
    </citation>
    <scope>NUCLEOTIDE SEQUENCE [LARGE SCALE GENOMIC DNA]</scope>
    <source>
        <strain evidence="7">KIS68-18</strain>
    </source>
</reference>
<feature type="transmembrane region" description="Helical" evidence="5">
    <location>
        <begin position="7"/>
        <end position="24"/>
    </location>
</feature>
<organism evidence="6 7">
    <name type="scientific">Chryseolinea soli</name>
    <dbReference type="NCBI Taxonomy" id="2321403"/>
    <lineage>
        <taxon>Bacteria</taxon>
        <taxon>Pseudomonadati</taxon>
        <taxon>Bacteroidota</taxon>
        <taxon>Cytophagia</taxon>
        <taxon>Cytophagales</taxon>
        <taxon>Fulvivirgaceae</taxon>
        <taxon>Chryseolinea</taxon>
    </lineage>
</organism>
<evidence type="ECO:0000256" key="2">
    <source>
        <dbReference type="ARBA" id="ARBA00022692"/>
    </source>
</evidence>
<accession>A0A385SHI9</accession>
<feature type="transmembrane region" description="Helical" evidence="5">
    <location>
        <begin position="95"/>
        <end position="115"/>
    </location>
</feature>
<dbReference type="Pfam" id="PF13564">
    <property type="entry name" value="DoxX_2"/>
    <property type="match status" value="1"/>
</dbReference>
<comment type="subcellular location">
    <subcellularLocation>
        <location evidence="1">Membrane</location>
        <topology evidence="1">Multi-pass membrane protein</topology>
    </subcellularLocation>
</comment>
<dbReference type="EMBL" id="CP032382">
    <property type="protein sequence ID" value="AYB30394.1"/>
    <property type="molecule type" value="Genomic_DNA"/>
</dbReference>
<proteinExistence type="predicted"/>
<evidence type="ECO:0000313" key="6">
    <source>
        <dbReference type="EMBL" id="AYB30394.1"/>
    </source>
</evidence>
<feature type="transmembrane region" description="Helical" evidence="5">
    <location>
        <begin position="72"/>
        <end position="89"/>
    </location>
</feature>
<dbReference type="Proteomes" id="UP000266183">
    <property type="component" value="Chromosome"/>
</dbReference>
<keyword evidence="4 5" id="KW-0472">Membrane</keyword>
<evidence type="ECO:0000256" key="5">
    <source>
        <dbReference type="SAM" id="Phobius"/>
    </source>
</evidence>
<evidence type="ECO:0000256" key="1">
    <source>
        <dbReference type="ARBA" id="ARBA00004141"/>
    </source>
</evidence>
<evidence type="ECO:0000256" key="3">
    <source>
        <dbReference type="ARBA" id="ARBA00022989"/>
    </source>
</evidence>
<dbReference type="InterPro" id="IPR032808">
    <property type="entry name" value="DoxX"/>
</dbReference>